<reference evidence="5" key="1">
    <citation type="submission" date="2022-05" db="EMBL/GenBank/DDBJ databases">
        <title>Draft genome sequence of Clostridium tertium strain CP3 isolated from Peru.</title>
        <authorList>
            <person name="Hurtado R."/>
            <person name="Lima L."/>
            <person name="Sousa T."/>
            <person name="Jaiswal A.K."/>
            <person name="Tiwari S."/>
            <person name="Maturrano L."/>
            <person name="Brenig B."/>
            <person name="Azevedo V."/>
        </authorList>
    </citation>
    <scope>NUCLEOTIDE SEQUENCE</scope>
    <source>
        <strain evidence="5">CP3</strain>
    </source>
</reference>
<dbReference type="EMBL" id="JAMRYU010000008">
    <property type="protein sequence ID" value="MDC4240252.1"/>
    <property type="molecule type" value="Genomic_DNA"/>
</dbReference>
<evidence type="ECO:0000313" key="6">
    <source>
        <dbReference type="Proteomes" id="UP001141183"/>
    </source>
</evidence>
<dbReference type="InterPro" id="IPR023198">
    <property type="entry name" value="PGP-like_dom2"/>
</dbReference>
<keyword evidence="6" id="KW-1185">Reference proteome</keyword>
<evidence type="ECO:0000313" key="5">
    <source>
        <dbReference type="EMBL" id="MDC4240252.1"/>
    </source>
</evidence>
<dbReference type="InterPro" id="IPR051400">
    <property type="entry name" value="HAD-like_hydrolase"/>
</dbReference>
<dbReference type="SFLD" id="SFLDG01129">
    <property type="entry name" value="C1.5:_HAD__Beta-PGM__Phosphata"/>
    <property type="match status" value="1"/>
</dbReference>
<dbReference type="InterPro" id="IPR006439">
    <property type="entry name" value="HAD-SF_hydro_IA"/>
</dbReference>
<dbReference type="Proteomes" id="UP001141183">
    <property type="component" value="Unassembled WGS sequence"/>
</dbReference>
<dbReference type="Gene3D" id="3.40.50.1000">
    <property type="entry name" value="HAD superfamily/HAD-like"/>
    <property type="match status" value="1"/>
</dbReference>
<dbReference type="PANTHER" id="PTHR46470:SF2">
    <property type="entry name" value="GLYCERALDEHYDE 3-PHOSPHATE PHOSPHATASE"/>
    <property type="match status" value="1"/>
</dbReference>
<dbReference type="Gene3D" id="1.10.150.240">
    <property type="entry name" value="Putative phosphatase, domain 2"/>
    <property type="match status" value="1"/>
</dbReference>
<dbReference type="GO" id="GO:0016791">
    <property type="term" value="F:phosphatase activity"/>
    <property type="evidence" value="ECO:0007669"/>
    <property type="project" value="TreeGrafter"/>
</dbReference>
<dbReference type="InterPro" id="IPR041492">
    <property type="entry name" value="HAD_2"/>
</dbReference>
<dbReference type="NCBIfam" id="TIGR01509">
    <property type="entry name" value="HAD-SF-IA-v3"/>
    <property type="match status" value="1"/>
</dbReference>
<comment type="caution">
    <text evidence="5">The sequence shown here is derived from an EMBL/GenBank/DDBJ whole genome shotgun (WGS) entry which is preliminary data.</text>
</comment>
<dbReference type="InterPro" id="IPR023214">
    <property type="entry name" value="HAD_sf"/>
</dbReference>
<dbReference type="AlphaFoldDB" id="A0A9X3XNC6"/>
<dbReference type="PRINTS" id="PR00413">
    <property type="entry name" value="HADHALOGNASE"/>
</dbReference>
<keyword evidence="3 5" id="KW-0378">Hydrolase</keyword>
<accession>A0A9X3XNC6</accession>
<protein>
    <submittedName>
        <fullName evidence="5">HAD family hydrolase</fullName>
    </submittedName>
</protein>
<gene>
    <name evidence="5" type="ORF">NE398_08745</name>
</gene>
<organism evidence="5 6">
    <name type="scientific">Clostridium tertium</name>
    <dbReference type="NCBI Taxonomy" id="1559"/>
    <lineage>
        <taxon>Bacteria</taxon>
        <taxon>Bacillati</taxon>
        <taxon>Bacillota</taxon>
        <taxon>Clostridia</taxon>
        <taxon>Eubacteriales</taxon>
        <taxon>Clostridiaceae</taxon>
        <taxon>Clostridium</taxon>
    </lineage>
</organism>
<dbReference type="GO" id="GO:0044281">
    <property type="term" value="P:small molecule metabolic process"/>
    <property type="evidence" value="ECO:0007669"/>
    <property type="project" value="UniProtKB-ARBA"/>
</dbReference>
<dbReference type="SUPFAM" id="SSF56784">
    <property type="entry name" value="HAD-like"/>
    <property type="match status" value="1"/>
</dbReference>
<keyword evidence="4" id="KW-0460">Magnesium</keyword>
<keyword evidence="2" id="KW-0479">Metal-binding</keyword>
<dbReference type="PANTHER" id="PTHR46470">
    <property type="entry name" value="N-ACYLNEURAMINATE-9-PHOSPHATASE"/>
    <property type="match status" value="1"/>
</dbReference>
<evidence type="ECO:0000256" key="2">
    <source>
        <dbReference type="ARBA" id="ARBA00022723"/>
    </source>
</evidence>
<dbReference type="NCBIfam" id="TIGR01549">
    <property type="entry name" value="HAD-SF-IA-v1"/>
    <property type="match status" value="1"/>
</dbReference>
<sequence length="238" mass="27786">MFKNYIFDLYGTLVDINTNEDSLILWEKLSLFYSYQEANYSSNELKDKYMQLVNTKLKLNTNTNYPDFNIEEIFKELFNKKGIFPSADTIKDTAQIFRVLSVNKLSLYNGVIELLESLKSKNRNVYLLSNAQKVFTLYEMKLLDIDKYFDGILFSSDFCVCKPDKFFYNSLIEKYNLDPMESIMIGNDYTCDIQGAKEVNLNTLYIHSNLSPNLVHEIDSNYIILDGDFNKVKPLILK</sequence>
<dbReference type="InterPro" id="IPR036412">
    <property type="entry name" value="HAD-like_sf"/>
</dbReference>
<evidence type="ECO:0000256" key="3">
    <source>
        <dbReference type="ARBA" id="ARBA00022801"/>
    </source>
</evidence>
<evidence type="ECO:0000256" key="1">
    <source>
        <dbReference type="ARBA" id="ARBA00001946"/>
    </source>
</evidence>
<dbReference type="GO" id="GO:0046872">
    <property type="term" value="F:metal ion binding"/>
    <property type="evidence" value="ECO:0007669"/>
    <property type="project" value="UniProtKB-KW"/>
</dbReference>
<comment type="cofactor">
    <cofactor evidence="1">
        <name>Mg(2+)</name>
        <dbReference type="ChEBI" id="CHEBI:18420"/>
    </cofactor>
</comment>
<name>A0A9X3XNC6_9CLOT</name>
<dbReference type="SFLD" id="SFLDS00003">
    <property type="entry name" value="Haloacid_Dehalogenase"/>
    <property type="match status" value="1"/>
</dbReference>
<dbReference type="RefSeq" id="WP_097034460.1">
    <property type="nucleotide sequence ID" value="NZ_CAJMCA010000256.1"/>
</dbReference>
<evidence type="ECO:0000256" key="4">
    <source>
        <dbReference type="ARBA" id="ARBA00022842"/>
    </source>
</evidence>
<dbReference type="Pfam" id="PF13419">
    <property type="entry name" value="HAD_2"/>
    <property type="match status" value="1"/>
</dbReference>
<proteinExistence type="predicted"/>